<sequence>MATPALYTNTPSSEVNSPFEVIADFFQSGLPGEHTKRSEKMAALRN</sequence>
<evidence type="ECO:0000313" key="2">
    <source>
        <dbReference type="Proteomes" id="UP000002774"/>
    </source>
</evidence>
<organism evidence="1 2">
    <name type="scientific">Mucilaginibacter paludis DSM 18603</name>
    <dbReference type="NCBI Taxonomy" id="714943"/>
    <lineage>
        <taxon>Bacteria</taxon>
        <taxon>Pseudomonadati</taxon>
        <taxon>Bacteroidota</taxon>
        <taxon>Sphingobacteriia</taxon>
        <taxon>Sphingobacteriales</taxon>
        <taxon>Sphingobacteriaceae</taxon>
        <taxon>Mucilaginibacter</taxon>
    </lineage>
</organism>
<evidence type="ECO:0000313" key="1">
    <source>
        <dbReference type="EMBL" id="EHQ25550.1"/>
    </source>
</evidence>
<protein>
    <submittedName>
        <fullName evidence="1">Uncharacterized protein</fullName>
    </submittedName>
</protein>
<dbReference type="Proteomes" id="UP000002774">
    <property type="component" value="Chromosome"/>
</dbReference>
<reference evidence="1" key="1">
    <citation type="submission" date="2011-09" db="EMBL/GenBank/DDBJ databases">
        <title>The permanent draft genome of Mucilaginibacter paludis DSM 18603.</title>
        <authorList>
            <consortium name="US DOE Joint Genome Institute (JGI-PGF)"/>
            <person name="Lucas S."/>
            <person name="Han J."/>
            <person name="Lapidus A."/>
            <person name="Bruce D."/>
            <person name="Goodwin L."/>
            <person name="Pitluck S."/>
            <person name="Peters L."/>
            <person name="Kyrpides N."/>
            <person name="Mavromatis K."/>
            <person name="Ivanova N."/>
            <person name="Mikhailova N."/>
            <person name="Held B."/>
            <person name="Detter J.C."/>
            <person name="Tapia R."/>
            <person name="Han C."/>
            <person name="Land M."/>
            <person name="Hauser L."/>
            <person name="Markowitz V."/>
            <person name="Cheng J.-F."/>
            <person name="Hugenholtz P."/>
            <person name="Woyke T."/>
            <person name="Wu D."/>
            <person name="Tindall B."/>
            <person name="Brambilla E."/>
            <person name="Klenk H.-P."/>
            <person name="Eisen J.A."/>
        </authorList>
    </citation>
    <scope>NUCLEOTIDE SEQUENCE [LARGE SCALE GENOMIC DNA]</scope>
    <source>
        <strain evidence="1">DSM 18603</strain>
    </source>
</reference>
<keyword evidence="2" id="KW-1185">Reference proteome</keyword>
<dbReference type="STRING" id="714943.Mucpa_1390"/>
<dbReference type="EMBL" id="CM001403">
    <property type="protein sequence ID" value="EHQ25550.1"/>
    <property type="molecule type" value="Genomic_DNA"/>
</dbReference>
<name>H1YI02_9SPHI</name>
<proteinExistence type="predicted"/>
<dbReference type="AlphaFoldDB" id="H1YI02"/>
<gene>
    <name evidence="1" type="ORF">Mucpa_1390</name>
</gene>
<accession>H1YI02</accession>
<dbReference type="HOGENOM" id="CLU_3185983_0_0_10"/>